<dbReference type="Pfam" id="PF25601">
    <property type="entry name" value="AAA_lid_14"/>
    <property type="match status" value="1"/>
</dbReference>
<dbReference type="InterPro" id="IPR002078">
    <property type="entry name" value="Sigma_54_int"/>
</dbReference>
<dbReference type="SUPFAM" id="SSF46689">
    <property type="entry name" value="Homeodomain-like"/>
    <property type="match status" value="1"/>
</dbReference>
<dbReference type="Pfam" id="PF02954">
    <property type="entry name" value="HTH_8"/>
    <property type="match status" value="1"/>
</dbReference>
<feature type="region of interest" description="Disordered" evidence="6">
    <location>
        <begin position="1"/>
        <end position="27"/>
    </location>
</feature>
<dbReference type="SMART" id="SM00382">
    <property type="entry name" value="AAA"/>
    <property type="match status" value="1"/>
</dbReference>
<dbReference type="PANTHER" id="PTHR32071:SF77">
    <property type="entry name" value="TRANSCRIPTIONAL REGULATORY PROTEIN"/>
    <property type="match status" value="1"/>
</dbReference>
<dbReference type="InterPro" id="IPR025944">
    <property type="entry name" value="Sigma_54_int_dom_CS"/>
</dbReference>
<keyword evidence="3" id="KW-0805">Transcription regulation</keyword>
<dbReference type="PROSITE" id="PS00688">
    <property type="entry name" value="SIGMA54_INTERACT_3"/>
    <property type="match status" value="1"/>
</dbReference>
<evidence type="ECO:0000256" key="3">
    <source>
        <dbReference type="ARBA" id="ARBA00023015"/>
    </source>
</evidence>
<dbReference type="PRINTS" id="PR01590">
    <property type="entry name" value="HTHFIS"/>
</dbReference>
<dbReference type="Gene3D" id="1.10.8.60">
    <property type="match status" value="1"/>
</dbReference>
<dbReference type="CDD" id="cd00009">
    <property type="entry name" value="AAA"/>
    <property type="match status" value="1"/>
</dbReference>
<name>A0ABY5HKW0_9GAMM</name>
<protein>
    <submittedName>
        <fullName evidence="8">Sigma-54-dependent Fis family transcriptional regulator</fullName>
    </submittedName>
</protein>
<evidence type="ECO:0000259" key="7">
    <source>
        <dbReference type="PROSITE" id="PS50045"/>
    </source>
</evidence>
<dbReference type="Pfam" id="PF01590">
    <property type="entry name" value="GAF"/>
    <property type="match status" value="1"/>
</dbReference>
<organism evidence="8 9">
    <name type="scientific">Marinobacterium rhizophilum</name>
    <dbReference type="NCBI Taxonomy" id="420402"/>
    <lineage>
        <taxon>Bacteria</taxon>
        <taxon>Pseudomonadati</taxon>
        <taxon>Pseudomonadota</taxon>
        <taxon>Gammaproteobacteria</taxon>
        <taxon>Oceanospirillales</taxon>
        <taxon>Oceanospirillaceae</taxon>
        <taxon>Marinobacterium</taxon>
    </lineage>
</organism>
<gene>
    <name evidence="8" type="ORF">KDW95_03515</name>
</gene>
<keyword evidence="9" id="KW-1185">Reference proteome</keyword>
<keyword evidence="1" id="KW-0547">Nucleotide-binding</keyword>
<dbReference type="PROSITE" id="PS50045">
    <property type="entry name" value="SIGMA54_INTERACT_4"/>
    <property type="match status" value="1"/>
</dbReference>
<keyword evidence="2" id="KW-0067">ATP-binding</keyword>
<evidence type="ECO:0000313" key="8">
    <source>
        <dbReference type="EMBL" id="UTW12759.1"/>
    </source>
</evidence>
<evidence type="ECO:0000256" key="2">
    <source>
        <dbReference type="ARBA" id="ARBA00022840"/>
    </source>
</evidence>
<dbReference type="InterPro" id="IPR009057">
    <property type="entry name" value="Homeodomain-like_sf"/>
</dbReference>
<feature type="domain" description="Sigma-54 factor interaction" evidence="7">
    <location>
        <begin position="330"/>
        <end position="556"/>
    </location>
</feature>
<dbReference type="InterPro" id="IPR029016">
    <property type="entry name" value="GAF-like_dom_sf"/>
</dbReference>
<dbReference type="SUPFAM" id="SSF52540">
    <property type="entry name" value="P-loop containing nucleoside triphosphate hydrolases"/>
    <property type="match status" value="1"/>
</dbReference>
<dbReference type="PANTHER" id="PTHR32071">
    <property type="entry name" value="TRANSCRIPTIONAL REGULATORY PROTEIN"/>
    <property type="match status" value="1"/>
</dbReference>
<dbReference type="Pfam" id="PF00158">
    <property type="entry name" value="Sigma54_activat"/>
    <property type="match status" value="1"/>
</dbReference>
<dbReference type="InterPro" id="IPR003018">
    <property type="entry name" value="GAF"/>
</dbReference>
<evidence type="ECO:0000256" key="5">
    <source>
        <dbReference type="ARBA" id="ARBA00023163"/>
    </source>
</evidence>
<dbReference type="EMBL" id="CP073347">
    <property type="protein sequence ID" value="UTW12759.1"/>
    <property type="molecule type" value="Genomic_DNA"/>
</dbReference>
<dbReference type="Gene3D" id="1.10.10.60">
    <property type="entry name" value="Homeodomain-like"/>
    <property type="match status" value="1"/>
</dbReference>
<evidence type="ECO:0000256" key="4">
    <source>
        <dbReference type="ARBA" id="ARBA00023125"/>
    </source>
</evidence>
<dbReference type="Proteomes" id="UP001058461">
    <property type="component" value="Chromosome"/>
</dbReference>
<evidence type="ECO:0000313" key="9">
    <source>
        <dbReference type="Proteomes" id="UP001058461"/>
    </source>
</evidence>
<dbReference type="InterPro" id="IPR002197">
    <property type="entry name" value="HTH_Fis"/>
</dbReference>
<evidence type="ECO:0000256" key="6">
    <source>
        <dbReference type="SAM" id="MobiDB-lite"/>
    </source>
</evidence>
<dbReference type="InterPro" id="IPR025943">
    <property type="entry name" value="Sigma_54_int_dom_ATP-bd_2"/>
</dbReference>
<dbReference type="PROSITE" id="PS00676">
    <property type="entry name" value="SIGMA54_INTERACT_2"/>
    <property type="match status" value="1"/>
</dbReference>
<reference evidence="8" key="1">
    <citation type="submission" date="2021-04" db="EMBL/GenBank/DDBJ databases">
        <title>Oceanospirillales bacteria with DddD are important DMSP degraders in coastal seawater.</title>
        <authorList>
            <person name="Liu J."/>
        </authorList>
    </citation>
    <scope>NUCLEOTIDE SEQUENCE</scope>
    <source>
        <strain evidence="8">D13-1</strain>
    </source>
</reference>
<dbReference type="InterPro" id="IPR058031">
    <property type="entry name" value="AAA_lid_NorR"/>
</dbReference>
<dbReference type="Gene3D" id="3.40.50.300">
    <property type="entry name" value="P-loop containing nucleotide triphosphate hydrolases"/>
    <property type="match status" value="1"/>
</dbReference>
<keyword evidence="5" id="KW-0804">Transcription</keyword>
<evidence type="ECO:0000256" key="1">
    <source>
        <dbReference type="ARBA" id="ARBA00022741"/>
    </source>
</evidence>
<dbReference type="RefSeq" id="WP_255854884.1">
    <property type="nucleotide sequence ID" value="NZ_CP073347.1"/>
</dbReference>
<proteinExistence type="predicted"/>
<keyword evidence="4" id="KW-0238">DNA-binding</keyword>
<feature type="compositionally biased region" description="Basic residues" evidence="6">
    <location>
        <begin position="1"/>
        <end position="11"/>
    </location>
</feature>
<dbReference type="InterPro" id="IPR003593">
    <property type="entry name" value="AAA+_ATPase"/>
</dbReference>
<dbReference type="Gene3D" id="3.30.450.40">
    <property type="match status" value="1"/>
</dbReference>
<dbReference type="InterPro" id="IPR027417">
    <property type="entry name" value="P-loop_NTPase"/>
</dbReference>
<sequence length="662" mass="71138">MNRHNSQRHHPRAPETGKTQQGAPQQAAPEILGSWQRCIEDYHLDPGRSLRVPRLSDSELQEARSLQDSLLHSADPVFERLRHLGGNSGYCVLVSDANGIVLREYIDSNRGQELAEKGLSVGTVWSENLVGTNGLGTCLATGEALTVYAGEHFGRELQRFSCSSAPLIAPDGDIIGTLDISTYAQGDKIGQGLALNLVCDTADQIEAAMFRYAYARHHLLALVRSPLADAGQSNALLAVNDSGWILGATSAALLQLGVLERCLIVGQGLATLTGASLEDVQRAPWSLQQGQGSGCWLMRLAGDTPRPHAPAPAASNSAARPHIDSQLYRAAGGDPTLQRNADICHRVLNRDICILLQGETGTGKEVWARAIHDSSARHDKPFVTLNCAAIPESLIESELFGYSAGTFTGGLKGGKVGKIEASNGGTLFLDEIGDMPLMLQARLLRVLAEGEITPLGQIKPVRIDLHVICATHRDLAGAVAQGEFREDLYYRISGVRIGLLSLRERQDRLALIEQVFAQLRESDSVVLDAQALQVLGNYHWPGNIRQLKNALQFALCMCDGRAVRITDLPDEVFPPAPGEPVCQDVSSVPDAAAVPPHRLVSLGASATTPADGASATEQEGEAAQILGALQQHRWVVIRAAQALGISRSTLHRKIRKYGLTDA</sequence>
<accession>A0ABY5HKW0</accession>